<evidence type="ECO:0000313" key="3">
    <source>
        <dbReference type="Proteomes" id="UP000664169"/>
    </source>
</evidence>
<evidence type="ECO:0000256" key="1">
    <source>
        <dbReference type="SAM" id="Phobius"/>
    </source>
</evidence>
<organism evidence="2 3">
    <name type="scientific">Gomphillus americanus</name>
    <dbReference type="NCBI Taxonomy" id="1940652"/>
    <lineage>
        <taxon>Eukaryota</taxon>
        <taxon>Fungi</taxon>
        <taxon>Dikarya</taxon>
        <taxon>Ascomycota</taxon>
        <taxon>Pezizomycotina</taxon>
        <taxon>Lecanoromycetes</taxon>
        <taxon>OSLEUM clade</taxon>
        <taxon>Ostropomycetidae</taxon>
        <taxon>Ostropales</taxon>
        <taxon>Graphidaceae</taxon>
        <taxon>Gomphilloideae</taxon>
        <taxon>Gomphillus</taxon>
    </lineage>
</organism>
<comment type="caution">
    <text evidence="2">The sequence shown here is derived from an EMBL/GenBank/DDBJ whole genome shotgun (WGS) entry which is preliminary data.</text>
</comment>
<sequence length="364" mass="41779">MASLDNTDRIATLKFFVGETAINDLQKHSAFVSFYEEAAYLQAAADDFCKIGVPVLGTHERVRELVQNLRDNPSCTKQSLQQAICHNIAYPEDDVEHAVRTIIRMGFMLDCTLTRNFSRIYCLRNYVPQRWKLQDSFEDFITSSIPRQDSGTLAPYEYKGLISAIGLRNRCKTILQRTDNIADHLQYDPNSRTLKIFHQMDYLRAQLSRYPAPLSATILRDNLKLGTLPPQLILETIESFYGLLFPVVMTEDGPSRNILKQLVNKDGFDPQALTEIEDHSDWIPDDFKYHYWGPRLQKLHELSQEPIMRSTWLSWMDRYTKEQNALILAIAGLFFSALFGFLGFIVGVAQLAISVEAWKQPVNT</sequence>
<dbReference type="Proteomes" id="UP000664169">
    <property type="component" value="Unassembled WGS sequence"/>
</dbReference>
<reference evidence="2" key="1">
    <citation type="submission" date="2021-03" db="EMBL/GenBank/DDBJ databases">
        <authorList>
            <person name="Tagirdzhanova G."/>
        </authorList>
    </citation>
    <scope>NUCLEOTIDE SEQUENCE</scope>
</reference>
<dbReference type="OrthoDB" id="5428890at2759"/>
<keyword evidence="1" id="KW-0472">Membrane</keyword>
<dbReference type="EMBL" id="CAJPDQ010000023">
    <property type="protein sequence ID" value="CAF9925422.1"/>
    <property type="molecule type" value="Genomic_DNA"/>
</dbReference>
<dbReference type="AlphaFoldDB" id="A0A8H3FHS9"/>
<keyword evidence="3" id="KW-1185">Reference proteome</keyword>
<feature type="transmembrane region" description="Helical" evidence="1">
    <location>
        <begin position="325"/>
        <end position="353"/>
    </location>
</feature>
<gene>
    <name evidence="2" type="ORF">GOMPHAMPRED_003884</name>
</gene>
<evidence type="ECO:0000313" key="2">
    <source>
        <dbReference type="EMBL" id="CAF9925422.1"/>
    </source>
</evidence>
<keyword evidence="1" id="KW-0812">Transmembrane</keyword>
<protein>
    <submittedName>
        <fullName evidence="2">Uncharacterized protein</fullName>
    </submittedName>
</protein>
<keyword evidence="1" id="KW-1133">Transmembrane helix</keyword>
<proteinExistence type="predicted"/>
<name>A0A8H3FHS9_9LECA</name>
<accession>A0A8H3FHS9</accession>